<accession>A0A6N4QET3</accession>
<reference evidence="2" key="1">
    <citation type="journal article" date="2019" name="PLoS Negl. Trop. Dis.">
        <title>Revisiting the worldwide diversity of Leptospira species in the environment.</title>
        <authorList>
            <person name="Vincent A.T."/>
            <person name="Schiettekatte O."/>
            <person name="Bourhy P."/>
            <person name="Veyrier F.J."/>
            <person name="Picardeau M."/>
        </authorList>
    </citation>
    <scope>NUCLEOTIDE SEQUENCE [LARGE SCALE GENOMIC DNA]</scope>
    <source>
        <strain evidence="2">201800293</strain>
    </source>
</reference>
<dbReference type="EMBL" id="RQFF01000030">
    <property type="protein sequence ID" value="TGK69693.1"/>
    <property type="molecule type" value="Genomic_DNA"/>
</dbReference>
<dbReference type="SMART" id="SM00867">
    <property type="entry name" value="YceI"/>
    <property type="match status" value="1"/>
</dbReference>
<feature type="domain" description="Lipid/polyisoprenoid-binding YceI-like" evidence="1">
    <location>
        <begin position="18"/>
        <end position="180"/>
    </location>
</feature>
<comment type="caution">
    <text evidence="2">The sequence shown here is derived from an EMBL/GenBank/DDBJ whole genome shotgun (WGS) entry which is preliminary data.</text>
</comment>
<dbReference type="OrthoDB" id="328418at2"/>
<dbReference type="PANTHER" id="PTHR34406">
    <property type="entry name" value="PROTEIN YCEI"/>
    <property type="match status" value="1"/>
</dbReference>
<keyword evidence="3" id="KW-1185">Reference proteome</keyword>
<evidence type="ECO:0000259" key="1">
    <source>
        <dbReference type="SMART" id="SM00867"/>
    </source>
</evidence>
<evidence type="ECO:0000313" key="2">
    <source>
        <dbReference type="EMBL" id="TGK69693.1"/>
    </source>
</evidence>
<dbReference type="RefSeq" id="WP_135634971.1">
    <property type="nucleotide sequence ID" value="NZ_RQFE01000024.1"/>
</dbReference>
<dbReference type="Proteomes" id="UP000297239">
    <property type="component" value="Unassembled WGS sequence"/>
</dbReference>
<dbReference type="Gene3D" id="2.40.128.110">
    <property type="entry name" value="Lipid/polyisoprenoid-binding, YceI-like"/>
    <property type="match status" value="1"/>
</dbReference>
<evidence type="ECO:0000313" key="3">
    <source>
        <dbReference type="Proteomes" id="UP000297239"/>
    </source>
</evidence>
<dbReference type="InterPro" id="IPR007372">
    <property type="entry name" value="Lipid/polyisoprenoid-bd_YceI"/>
</dbReference>
<sequence>MIRVVIGFIFSFLFVNGIFAAEVTKKNIEFFVEHTTKNVTGVCNEIQMDTPNIQVSGNHYILKSPFELKIPLLKITSGDSNRDSHIQEILGYPDSTNILVKIESVQPEKDQTYTIKGKLTIHGKTKEFVTDATVKPENPNSLLVDGSLVVKFSEYELENPSLLFMKAKDEIQVKYHFQIRLK</sequence>
<dbReference type="AlphaFoldDB" id="A0A6N4QET3"/>
<dbReference type="SUPFAM" id="SSF101874">
    <property type="entry name" value="YceI-like"/>
    <property type="match status" value="1"/>
</dbReference>
<gene>
    <name evidence="2" type="ORF">EHQ18_12970</name>
</gene>
<name>A0A6N4QET3_9LEPT</name>
<dbReference type="InterPro" id="IPR036761">
    <property type="entry name" value="TTHA0802/YceI-like_sf"/>
</dbReference>
<organism evidence="2 3">
    <name type="scientific">Leptospira kanakyensis</name>
    <dbReference type="NCBI Taxonomy" id="2484968"/>
    <lineage>
        <taxon>Bacteria</taxon>
        <taxon>Pseudomonadati</taxon>
        <taxon>Spirochaetota</taxon>
        <taxon>Spirochaetia</taxon>
        <taxon>Leptospirales</taxon>
        <taxon>Leptospiraceae</taxon>
        <taxon>Leptospira</taxon>
    </lineage>
</organism>
<dbReference type="Pfam" id="PF04264">
    <property type="entry name" value="YceI"/>
    <property type="match status" value="1"/>
</dbReference>
<proteinExistence type="predicted"/>
<dbReference type="PANTHER" id="PTHR34406:SF1">
    <property type="entry name" value="PROTEIN YCEI"/>
    <property type="match status" value="1"/>
</dbReference>
<protein>
    <submittedName>
        <fullName evidence="2">YceI family protein</fullName>
    </submittedName>
</protein>